<evidence type="ECO:0000313" key="4">
    <source>
        <dbReference type="Proteomes" id="UP001295684"/>
    </source>
</evidence>
<feature type="compositionally biased region" description="Basic and acidic residues" evidence="2">
    <location>
        <begin position="189"/>
        <end position="200"/>
    </location>
</feature>
<keyword evidence="4" id="KW-1185">Reference proteome</keyword>
<organism evidence="3 4">
    <name type="scientific">Euplotes crassus</name>
    <dbReference type="NCBI Taxonomy" id="5936"/>
    <lineage>
        <taxon>Eukaryota</taxon>
        <taxon>Sar</taxon>
        <taxon>Alveolata</taxon>
        <taxon>Ciliophora</taxon>
        <taxon>Intramacronucleata</taxon>
        <taxon>Spirotrichea</taxon>
        <taxon>Hypotrichia</taxon>
        <taxon>Euplotida</taxon>
        <taxon>Euplotidae</taxon>
        <taxon>Moneuplotes</taxon>
    </lineage>
</organism>
<keyword evidence="1" id="KW-0175">Coiled coil</keyword>
<dbReference type="EMBL" id="CAMPGE010002896">
    <property type="protein sequence ID" value="CAI2361712.1"/>
    <property type="molecule type" value="Genomic_DNA"/>
</dbReference>
<reference evidence="3" key="1">
    <citation type="submission" date="2023-07" db="EMBL/GenBank/DDBJ databases">
        <authorList>
            <consortium name="AG Swart"/>
            <person name="Singh M."/>
            <person name="Singh A."/>
            <person name="Seah K."/>
            <person name="Emmerich C."/>
        </authorList>
    </citation>
    <scope>NUCLEOTIDE SEQUENCE</scope>
    <source>
        <strain evidence="3">DP1</strain>
    </source>
</reference>
<dbReference type="AlphaFoldDB" id="A0AAD1X7K1"/>
<sequence>MEGITCQHQDETCSAKCSTKADFYIDDKELYVCNNHHRAWYRNDDCTKLTDFSTVRTTIEVFGILMKKFEGYLLAQEESEEVQDLLIRTSRSKIIMNGLNLQLNEAKRKTKYYKYDSIFKKIKTIKNEITSYSLYSEFSKSDSWNNSFLKVNRKHKKSINLDDIGQEDSGSSTEEDNHKLRKNTPELTKISDMKAKRFLEESLEQPPLRTSTTTHNKTKGHKDRRVQSKDLSKKEPKEESKENRNYHPKKRELKRISLQREEDREGYQEEQICTKSKRQKRQDATCSCKQEDAKAVEKRKQIEKEHEQYKQQNQTLTKEVANIKRQNADLLKKYERDMQKEKEKNDKLVQQFKDMKDTHERMKQSLISNLDLSKHSDFSLLYKITTEEDKQIGPETTLILKLDNPKHMKFLISLNKRMPDIGRLDLYNIPLSCQEVKTFLATHFPNKVRVLHFNCGSSVSSCVPFYLEELVEVSKRVTEVLGIYKFEVSQDQLVALFSANRHKEWFGFPYCKLSLSSVPDFGGTLAGSTMQGLNLDFCGGSLYGDWGNNESHFENLIAGLSKEEDFRKNLKRIGMDKCGMEQNVVEKILADHGFGHVEIIDYSK</sequence>
<evidence type="ECO:0000256" key="1">
    <source>
        <dbReference type="SAM" id="Coils"/>
    </source>
</evidence>
<protein>
    <submittedName>
        <fullName evidence="3">Uncharacterized protein</fullName>
    </submittedName>
</protein>
<comment type="caution">
    <text evidence="3">The sequence shown here is derived from an EMBL/GenBank/DDBJ whole genome shotgun (WGS) entry which is preliminary data.</text>
</comment>
<name>A0AAD1X7K1_EUPCR</name>
<feature type="compositionally biased region" description="Basic and acidic residues" evidence="2">
    <location>
        <begin position="254"/>
        <end position="267"/>
    </location>
</feature>
<dbReference type="Proteomes" id="UP001295684">
    <property type="component" value="Unassembled WGS sequence"/>
</dbReference>
<proteinExistence type="predicted"/>
<accession>A0AAD1X7K1</accession>
<feature type="compositionally biased region" description="Basic and acidic residues" evidence="2">
    <location>
        <begin position="225"/>
        <end position="245"/>
    </location>
</feature>
<gene>
    <name evidence="3" type="ORF">ECRASSUSDP1_LOCUS3024</name>
</gene>
<feature type="region of interest" description="Disordered" evidence="2">
    <location>
        <begin position="161"/>
        <end position="271"/>
    </location>
</feature>
<evidence type="ECO:0000313" key="3">
    <source>
        <dbReference type="EMBL" id="CAI2361712.1"/>
    </source>
</evidence>
<evidence type="ECO:0000256" key="2">
    <source>
        <dbReference type="SAM" id="MobiDB-lite"/>
    </source>
</evidence>
<feature type="coiled-coil region" evidence="1">
    <location>
        <begin position="292"/>
        <end position="358"/>
    </location>
</feature>